<feature type="compositionally biased region" description="Basic and acidic residues" evidence="1">
    <location>
        <begin position="313"/>
        <end position="330"/>
    </location>
</feature>
<evidence type="ECO:0008006" key="4">
    <source>
        <dbReference type="Google" id="ProtNLM"/>
    </source>
</evidence>
<dbReference type="PANTHER" id="PTHR47331">
    <property type="entry name" value="PHD-TYPE DOMAIN-CONTAINING PROTEIN"/>
    <property type="match status" value="1"/>
</dbReference>
<keyword evidence="3" id="KW-1185">Reference proteome</keyword>
<gene>
    <name evidence="2" type="ORF">ALC56_02864</name>
</gene>
<dbReference type="EMBL" id="KQ981323">
    <property type="protein sequence ID" value="KYN42705.1"/>
    <property type="molecule type" value="Genomic_DNA"/>
</dbReference>
<proteinExistence type="predicted"/>
<reference evidence="2 3" key="1">
    <citation type="submission" date="2016-03" db="EMBL/GenBank/DDBJ databases">
        <title>Trachymyrmex septentrionalis WGS genome.</title>
        <authorList>
            <person name="Nygaard S."/>
            <person name="Hu H."/>
            <person name="Boomsma J."/>
            <person name="Zhang G."/>
        </authorList>
    </citation>
    <scope>NUCLEOTIDE SEQUENCE [LARGE SCALE GENOMIC DNA]</scope>
    <source>
        <strain evidence="2">Tsep2-gDNA-1</strain>
        <tissue evidence="2">Whole body</tissue>
    </source>
</reference>
<evidence type="ECO:0000256" key="1">
    <source>
        <dbReference type="SAM" id="MobiDB-lite"/>
    </source>
</evidence>
<dbReference type="AlphaFoldDB" id="A0A151K0B4"/>
<feature type="region of interest" description="Disordered" evidence="1">
    <location>
        <begin position="296"/>
        <end position="330"/>
    </location>
</feature>
<accession>A0A151K0B4</accession>
<protein>
    <recommendedName>
        <fullName evidence="4">Reverse transcriptase domain-containing protein</fullName>
    </recommendedName>
</protein>
<sequence length="361" mass="40679">MGVISRTLTNFKKLGQAKMTRREQHYYIPHHVVLCDSNATIRLRVVFNASCRTSNGTSLNDHMLVGINAAFYLARRVLDQLIDDEGVAILPHQTYVDDCAFDADDQLLARQTRDQLRELLKKGGFHLRKWTSNATALLSDLDPADHGLATKILEIQWNSKLDIFQFRVTVPSSPAKTKRAILSTIALLPSVLKFLCNDCTRVPSDIHLEQRPEPSVCALHATLQWDLTSRYSSWPKLLPVAVRTTFGQGYKSQKAYIVSLFVCLMTKALHLELVSAHTSPTFIKRIPPPMYKRETRFKGQKRVSVGRVTRNNDPPESRSKDSSRESSCEDVSRIVKCEPNLNDGSADVSVSDVQVNELVVY</sequence>
<organism evidence="2 3">
    <name type="scientific">Trachymyrmex septentrionalis</name>
    <dbReference type="NCBI Taxonomy" id="34720"/>
    <lineage>
        <taxon>Eukaryota</taxon>
        <taxon>Metazoa</taxon>
        <taxon>Ecdysozoa</taxon>
        <taxon>Arthropoda</taxon>
        <taxon>Hexapoda</taxon>
        <taxon>Insecta</taxon>
        <taxon>Pterygota</taxon>
        <taxon>Neoptera</taxon>
        <taxon>Endopterygota</taxon>
        <taxon>Hymenoptera</taxon>
        <taxon>Apocrita</taxon>
        <taxon>Aculeata</taxon>
        <taxon>Formicoidea</taxon>
        <taxon>Formicidae</taxon>
        <taxon>Myrmicinae</taxon>
        <taxon>Trachymyrmex</taxon>
    </lineage>
</organism>
<dbReference type="STRING" id="34720.A0A151K0B4"/>
<evidence type="ECO:0000313" key="2">
    <source>
        <dbReference type="EMBL" id="KYN42705.1"/>
    </source>
</evidence>
<name>A0A151K0B4_9HYME</name>
<evidence type="ECO:0000313" key="3">
    <source>
        <dbReference type="Proteomes" id="UP000078541"/>
    </source>
</evidence>
<dbReference type="Proteomes" id="UP000078541">
    <property type="component" value="Unassembled WGS sequence"/>
</dbReference>